<feature type="chain" id="PRO_5046304373" description="Secreted protein" evidence="1">
    <location>
        <begin position="20"/>
        <end position="75"/>
    </location>
</feature>
<evidence type="ECO:0000313" key="3">
    <source>
        <dbReference type="Proteomes" id="UP000619238"/>
    </source>
</evidence>
<protein>
    <recommendedName>
        <fullName evidence="4">Secreted protein</fullName>
    </recommendedName>
</protein>
<keyword evidence="1" id="KW-0732">Signal</keyword>
<dbReference type="RefSeq" id="WP_187561813.1">
    <property type="nucleotide sequence ID" value="NZ_JACGWS010000004.1"/>
</dbReference>
<name>A0ABR7Q884_9FLAO</name>
<evidence type="ECO:0000256" key="1">
    <source>
        <dbReference type="SAM" id="SignalP"/>
    </source>
</evidence>
<dbReference type="Proteomes" id="UP000619238">
    <property type="component" value="Unassembled WGS sequence"/>
</dbReference>
<feature type="signal peptide" evidence="1">
    <location>
        <begin position="1"/>
        <end position="19"/>
    </location>
</feature>
<dbReference type="EMBL" id="JACGWS010000004">
    <property type="protein sequence ID" value="MBC8754765.1"/>
    <property type="molecule type" value="Genomic_DNA"/>
</dbReference>
<organism evidence="2 3">
    <name type="scientific">Kordia aestuariivivens</name>
    <dbReference type="NCBI Taxonomy" id="2759037"/>
    <lineage>
        <taxon>Bacteria</taxon>
        <taxon>Pseudomonadati</taxon>
        <taxon>Bacteroidota</taxon>
        <taxon>Flavobacteriia</taxon>
        <taxon>Flavobacteriales</taxon>
        <taxon>Flavobacteriaceae</taxon>
        <taxon>Kordia</taxon>
    </lineage>
</organism>
<accession>A0ABR7Q884</accession>
<reference evidence="2 3" key="1">
    <citation type="submission" date="2020-07" db="EMBL/GenBank/DDBJ databases">
        <title>Description of Kordia aestuariivivens sp. nov., isolated from a tidal flat.</title>
        <authorList>
            <person name="Park S."/>
            <person name="Yoon J.-H."/>
        </authorList>
    </citation>
    <scope>NUCLEOTIDE SEQUENCE [LARGE SCALE GENOMIC DNA]</scope>
    <source>
        <strain evidence="2 3">YSTF-M3</strain>
    </source>
</reference>
<evidence type="ECO:0000313" key="2">
    <source>
        <dbReference type="EMBL" id="MBC8754765.1"/>
    </source>
</evidence>
<gene>
    <name evidence="2" type="ORF">H2O64_08790</name>
</gene>
<sequence>MKNLFFALAFMFIGSFAFANNTTTEVLNTNTIELTEVTSQEVATDVIVVVIITEYYDEDGELEAIDIEIHVWIIE</sequence>
<proteinExistence type="predicted"/>
<keyword evidence="3" id="KW-1185">Reference proteome</keyword>
<evidence type="ECO:0008006" key="4">
    <source>
        <dbReference type="Google" id="ProtNLM"/>
    </source>
</evidence>
<comment type="caution">
    <text evidence="2">The sequence shown here is derived from an EMBL/GenBank/DDBJ whole genome shotgun (WGS) entry which is preliminary data.</text>
</comment>